<evidence type="ECO:0000256" key="1">
    <source>
        <dbReference type="ARBA" id="ARBA00004141"/>
    </source>
</evidence>
<dbReference type="Pfam" id="PF00083">
    <property type="entry name" value="Sugar_tr"/>
    <property type="match status" value="1"/>
</dbReference>
<dbReference type="SUPFAM" id="SSF103473">
    <property type="entry name" value="MFS general substrate transporter"/>
    <property type="match status" value="1"/>
</dbReference>
<dbReference type="EMBL" id="VTPC01004831">
    <property type="protein sequence ID" value="KAF2896704.1"/>
    <property type="molecule type" value="Genomic_DNA"/>
</dbReference>
<reference evidence="6" key="1">
    <citation type="submission" date="2019-08" db="EMBL/GenBank/DDBJ databases">
        <title>The genome of the North American firefly Photinus pyralis.</title>
        <authorList>
            <consortium name="Photinus pyralis genome working group"/>
            <person name="Fallon T.R."/>
            <person name="Sander Lower S.E."/>
            <person name="Weng J.-K."/>
        </authorList>
    </citation>
    <scope>NUCLEOTIDE SEQUENCE</scope>
    <source>
        <strain evidence="6">TRF0915ILg1</strain>
        <tissue evidence="6">Whole body</tissue>
    </source>
</reference>
<dbReference type="GO" id="GO:0022857">
    <property type="term" value="F:transmembrane transporter activity"/>
    <property type="evidence" value="ECO:0007669"/>
    <property type="project" value="InterPro"/>
</dbReference>
<dbReference type="GO" id="GO:0016020">
    <property type="term" value="C:membrane"/>
    <property type="evidence" value="ECO:0007669"/>
    <property type="project" value="UniProtKB-SubCell"/>
</dbReference>
<name>A0A8K0D2B4_IGNLU</name>
<sequence length="248" mass="28459">MWYMPESPRWLISRKKYLQAQTVINGIDKRLLQEEEENYLDLPTPKQARICKQFQIFETSVLGNRIVKSAVMYAASLLTFYSSRKEANYVNIDVYNYLLLVSLITLMHPLTSTVLINFMGRKLSVASAYALLSVFYCTILIEASPQNIQFALFILILNFATISNNITMQHTVEMYPVSHTGTVLGFCTSFGTIGVVLQDVFDNGTELKQVRFVWYLMFSATAMVMVFFLPETSRRMLPLSERAARQLH</sequence>
<gene>
    <name evidence="6" type="ORF">ILUMI_09472</name>
</gene>
<feature type="transmembrane region" description="Helical" evidence="5">
    <location>
        <begin position="94"/>
        <end position="116"/>
    </location>
</feature>
<dbReference type="AlphaFoldDB" id="A0A8K0D2B4"/>
<proteinExistence type="predicted"/>
<feature type="transmembrane region" description="Helical" evidence="5">
    <location>
        <begin position="123"/>
        <end position="141"/>
    </location>
</feature>
<dbReference type="PANTHER" id="PTHR24064">
    <property type="entry name" value="SOLUTE CARRIER FAMILY 22 MEMBER"/>
    <property type="match status" value="1"/>
</dbReference>
<evidence type="ECO:0000256" key="2">
    <source>
        <dbReference type="ARBA" id="ARBA00022692"/>
    </source>
</evidence>
<keyword evidence="2 5" id="KW-0812">Transmembrane</keyword>
<keyword evidence="7" id="KW-1185">Reference proteome</keyword>
<accession>A0A8K0D2B4</accession>
<evidence type="ECO:0000256" key="5">
    <source>
        <dbReference type="SAM" id="Phobius"/>
    </source>
</evidence>
<evidence type="ECO:0000313" key="7">
    <source>
        <dbReference type="Proteomes" id="UP000801492"/>
    </source>
</evidence>
<keyword evidence="4 5" id="KW-0472">Membrane</keyword>
<feature type="transmembrane region" description="Helical" evidence="5">
    <location>
        <begin position="180"/>
        <end position="200"/>
    </location>
</feature>
<dbReference type="OrthoDB" id="2544694at2759"/>
<feature type="transmembrane region" description="Helical" evidence="5">
    <location>
        <begin position="147"/>
        <end position="168"/>
    </location>
</feature>
<evidence type="ECO:0000256" key="4">
    <source>
        <dbReference type="ARBA" id="ARBA00023136"/>
    </source>
</evidence>
<dbReference type="Gene3D" id="1.20.1250.20">
    <property type="entry name" value="MFS general substrate transporter like domains"/>
    <property type="match status" value="1"/>
</dbReference>
<keyword evidence="3 5" id="KW-1133">Transmembrane helix</keyword>
<feature type="transmembrane region" description="Helical" evidence="5">
    <location>
        <begin position="212"/>
        <end position="229"/>
    </location>
</feature>
<dbReference type="InterPro" id="IPR036259">
    <property type="entry name" value="MFS_trans_sf"/>
</dbReference>
<dbReference type="Proteomes" id="UP000801492">
    <property type="component" value="Unassembled WGS sequence"/>
</dbReference>
<evidence type="ECO:0000313" key="6">
    <source>
        <dbReference type="EMBL" id="KAF2896704.1"/>
    </source>
</evidence>
<comment type="caution">
    <text evidence="6">The sequence shown here is derived from an EMBL/GenBank/DDBJ whole genome shotgun (WGS) entry which is preliminary data.</text>
</comment>
<comment type="subcellular location">
    <subcellularLocation>
        <location evidence="1">Membrane</location>
        <topology evidence="1">Multi-pass membrane protein</topology>
    </subcellularLocation>
</comment>
<evidence type="ECO:0000256" key="3">
    <source>
        <dbReference type="ARBA" id="ARBA00022989"/>
    </source>
</evidence>
<dbReference type="InterPro" id="IPR005828">
    <property type="entry name" value="MFS_sugar_transport-like"/>
</dbReference>
<organism evidence="6 7">
    <name type="scientific">Ignelater luminosus</name>
    <name type="common">Cucubano</name>
    <name type="synonym">Pyrophorus luminosus</name>
    <dbReference type="NCBI Taxonomy" id="2038154"/>
    <lineage>
        <taxon>Eukaryota</taxon>
        <taxon>Metazoa</taxon>
        <taxon>Ecdysozoa</taxon>
        <taxon>Arthropoda</taxon>
        <taxon>Hexapoda</taxon>
        <taxon>Insecta</taxon>
        <taxon>Pterygota</taxon>
        <taxon>Neoptera</taxon>
        <taxon>Endopterygota</taxon>
        <taxon>Coleoptera</taxon>
        <taxon>Polyphaga</taxon>
        <taxon>Elateriformia</taxon>
        <taxon>Elateroidea</taxon>
        <taxon>Elateridae</taxon>
        <taxon>Agrypninae</taxon>
        <taxon>Pyrophorini</taxon>
        <taxon>Ignelater</taxon>
    </lineage>
</organism>
<protein>
    <submittedName>
        <fullName evidence="6">Uncharacterized protein</fullName>
    </submittedName>
</protein>